<gene>
    <name evidence="2" type="ORF">CLV30_13132</name>
</gene>
<dbReference type="EMBL" id="PYGE01000031">
    <property type="protein sequence ID" value="PSK93005.1"/>
    <property type="molecule type" value="Genomic_DNA"/>
</dbReference>
<feature type="transmembrane region" description="Helical" evidence="1">
    <location>
        <begin position="61"/>
        <end position="81"/>
    </location>
</feature>
<evidence type="ECO:0000313" key="2">
    <source>
        <dbReference type="EMBL" id="PSK93005.1"/>
    </source>
</evidence>
<keyword evidence="1" id="KW-0812">Transmembrane</keyword>
<sequence>MIAAVQRTAAKVWAAVPRPVRRLLRHELVLWACLLRWVARSGPHGVGRGDTAAGYNRGQTAIMYGILFASVVETVVLALIIPWPLVHLIVLIVDLWGVWFAFAFIASCAVRPHVVGADGSLRVRYGALVDIRIPAGMVASVRADRRYAHGGGLLNLSDDDTVGLAVAGETNVTVELAEPVRFSRPMGKPARARTVRFYADDPRAVVAALGADQSRIR</sequence>
<keyword evidence="1" id="KW-0472">Membrane</keyword>
<accession>A0A2P8D6Z7</accession>
<dbReference type="RefSeq" id="WP_106539938.1">
    <property type="nucleotide sequence ID" value="NZ_PYGE01000031.1"/>
</dbReference>
<evidence type="ECO:0008006" key="4">
    <source>
        <dbReference type="Google" id="ProtNLM"/>
    </source>
</evidence>
<evidence type="ECO:0000256" key="1">
    <source>
        <dbReference type="SAM" id="Phobius"/>
    </source>
</evidence>
<proteinExistence type="predicted"/>
<organism evidence="2 3">
    <name type="scientific">Haloactinopolyspora alba</name>
    <dbReference type="NCBI Taxonomy" id="648780"/>
    <lineage>
        <taxon>Bacteria</taxon>
        <taxon>Bacillati</taxon>
        <taxon>Actinomycetota</taxon>
        <taxon>Actinomycetes</taxon>
        <taxon>Jiangellales</taxon>
        <taxon>Jiangellaceae</taxon>
        <taxon>Haloactinopolyspora</taxon>
    </lineage>
</organism>
<keyword evidence="1" id="KW-1133">Transmembrane helix</keyword>
<comment type="caution">
    <text evidence="2">The sequence shown here is derived from an EMBL/GenBank/DDBJ whole genome shotgun (WGS) entry which is preliminary data.</text>
</comment>
<protein>
    <recommendedName>
        <fullName evidence="4">PH (Pleckstrin Homology) domain-containing protein</fullName>
    </recommendedName>
</protein>
<feature type="transmembrane region" description="Helical" evidence="1">
    <location>
        <begin position="87"/>
        <end position="110"/>
    </location>
</feature>
<keyword evidence="3" id="KW-1185">Reference proteome</keyword>
<dbReference type="OrthoDB" id="4337641at2"/>
<name>A0A2P8D6Z7_9ACTN</name>
<dbReference type="AlphaFoldDB" id="A0A2P8D6Z7"/>
<evidence type="ECO:0000313" key="3">
    <source>
        <dbReference type="Proteomes" id="UP000243528"/>
    </source>
</evidence>
<reference evidence="2 3" key="1">
    <citation type="submission" date="2018-03" db="EMBL/GenBank/DDBJ databases">
        <title>Genomic Encyclopedia of Archaeal and Bacterial Type Strains, Phase II (KMG-II): from individual species to whole genera.</title>
        <authorList>
            <person name="Goeker M."/>
        </authorList>
    </citation>
    <scope>NUCLEOTIDE SEQUENCE [LARGE SCALE GENOMIC DNA]</scope>
    <source>
        <strain evidence="2 3">DSM 45211</strain>
    </source>
</reference>
<dbReference type="Proteomes" id="UP000243528">
    <property type="component" value="Unassembled WGS sequence"/>
</dbReference>